<name>A0ABQ4KH69_9BACI</name>
<dbReference type="Proteomes" id="UP000679950">
    <property type="component" value="Unassembled WGS sequence"/>
</dbReference>
<sequence length="43" mass="5103">MSSFPFLKFISFKIFCSFAIMETIHNNEQECFIGKGALRWRIN</sequence>
<organism evidence="1 2">
    <name type="scientific">Lederbergia ruris</name>
    <dbReference type="NCBI Taxonomy" id="217495"/>
    <lineage>
        <taxon>Bacteria</taxon>
        <taxon>Bacillati</taxon>
        <taxon>Bacillota</taxon>
        <taxon>Bacilli</taxon>
        <taxon>Bacillales</taxon>
        <taxon>Bacillaceae</taxon>
        <taxon>Lederbergia</taxon>
    </lineage>
</organism>
<reference evidence="1 2" key="1">
    <citation type="submission" date="2021-03" db="EMBL/GenBank/DDBJ databases">
        <title>Antimicrobial resistance genes in bacteria isolated from Japanese honey, and their potential for conferring macrolide and lincosamide resistance in the American foulbrood pathogen Paenibacillus larvae.</title>
        <authorList>
            <person name="Okamoto M."/>
            <person name="Kumagai M."/>
            <person name="Kanamori H."/>
            <person name="Takamatsu D."/>
        </authorList>
    </citation>
    <scope>NUCLEOTIDE SEQUENCE [LARGE SCALE GENOMIC DNA]</scope>
    <source>
        <strain evidence="1 2">J8TS2</strain>
    </source>
</reference>
<keyword evidence="2" id="KW-1185">Reference proteome</keyword>
<gene>
    <name evidence="1" type="ORF">J8TS2_11100</name>
</gene>
<accession>A0ABQ4KH69</accession>
<comment type="caution">
    <text evidence="1">The sequence shown here is derived from an EMBL/GenBank/DDBJ whole genome shotgun (WGS) entry which is preliminary data.</text>
</comment>
<protein>
    <submittedName>
        <fullName evidence="1">Uncharacterized protein</fullName>
    </submittedName>
</protein>
<proteinExistence type="predicted"/>
<evidence type="ECO:0000313" key="2">
    <source>
        <dbReference type="Proteomes" id="UP000679950"/>
    </source>
</evidence>
<evidence type="ECO:0000313" key="1">
    <source>
        <dbReference type="EMBL" id="GIN56791.1"/>
    </source>
</evidence>
<dbReference type="EMBL" id="BORB01000007">
    <property type="protein sequence ID" value="GIN56791.1"/>
    <property type="molecule type" value="Genomic_DNA"/>
</dbReference>